<comment type="caution">
    <text evidence="11">The sequence shown here is derived from an EMBL/GenBank/DDBJ whole genome shotgun (WGS) entry which is preliminary data.</text>
</comment>
<dbReference type="InterPro" id="IPR017871">
    <property type="entry name" value="ABC_transporter-like_CS"/>
</dbReference>
<evidence type="ECO:0000256" key="7">
    <source>
        <dbReference type="ARBA" id="ARBA00022840"/>
    </source>
</evidence>
<keyword evidence="8" id="KW-1278">Translocase</keyword>
<feature type="domain" description="ABC transporter" evidence="10">
    <location>
        <begin position="3"/>
        <end position="229"/>
    </location>
</feature>
<dbReference type="PROSITE" id="PS50893">
    <property type="entry name" value="ABC_TRANSPORTER_2"/>
    <property type="match status" value="1"/>
</dbReference>
<keyword evidence="3" id="KW-0813">Transport</keyword>
<dbReference type="PANTHER" id="PTHR43297">
    <property type="entry name" value="OLIGOPEPTIDE TRANSPORT ATP-BINDING PROTEIN APPD"/>
    <property type="match status" value="1"/>
</dbReference>
<reference evidence="11 12" key="1">
    <citation type="submission" date="2018-06" db="EMBL/GenBank/DDBJ databases">
        <title>Genomic Encyclopedia of Archaeal and Bacterial Type Strains, Phase II (KMG-II): from individual species to whole genera.</title>
        <authorList>
            <person name="Goeker M."/>
        </authorList>
    </citation>
    <scope>NUCLEOTIDE SEQUENCE [LARGE SCALE GENOMIC DNA]</scope>
    <source>
        <strain evidence="11 12">DSM 22009</strain>
    </source>
</reference>
<evidence type="ECO:0000256" key="8">
    <source>
        <dbReference type="ARBA" id="ARBA00022967"/>
    </source>
</evidence>
<evidence type="ECO:0000256" key="6">
    <source>
        <dbReference type="ARBA" id="ARBA00022741"/>
    </source>
</evidence>
<keyword evidence="7 11" id="KW-0067">ATP-binding</keyword>
<dbReference type="InterPro" id="IPR050388">
    <property type="entry name" value="ABC_Ni/Peptide_Import"/>
</dbReference>
<dbReference type="EMBL" id="QKZL01000016">
    <property type="protein sequence ID" value="PZX13737.1"/>
    <property type="molecule type" value="Genomic_DNA"/>
</dbReference>
<keyword evidence="12" id="KW-1185">Reference proteome</keyword>
<name>A0A2W7N617_9RHOB</name>
<comment type="similarity">
    <text evidence="2">Belongs to the ABC transporter superfamily.</text>
</comment>
<dbReference type="InterPro" id="IPR027417">
    <property type="entry name" value="P-loop_NTPase"/>
</dbReference>
<evidence type="ECO:0000256" key="1">
    <source>
        <dbReference type="ARBA" id="ARBA00004417"/>
    </source>
</evidence>
<proteinExistence type="inferred from homology"/>
<evidence type="ECO:0000313" key="11">
    <source>
        <dbReference type="EMBL" id="PZX13737.1"/>
    </source>
</evidence>
<dbReference type="SUPFAM" id="SSF52540">
    <property type="entry name" value="P-loop containing nucleoside triphosphate hydrolases"/>
    <property type="match status" value="1"/>
</dbReference>
<dbReference type="PANTHER" id="PTHR43297:SF14">
    <property type="entry name" value="ATPASE AAA-TYPE CORE DOMAIN-CONTAINING PROTEIN"/>
    <property type="match status" value="1"/>
</dbReference>
<keyword evidence="6" id="KW-0547">Nucleotide-binding</keyword>
<gene>
    <name evidence="11" type="ORF">LX81_03071</name>
</gene>
<accession>A0A2W7N617</accession>
<dbReference type="InterPro" id="IPR003593">
    <property type="entry name" value="AAA+_ATPase"/>
</dbReference>
<evidence type="ECO:0000256" key="2">
    <source>
        <dbReference type="ARBA" id="ARBA00005417"/>
    </source>
</evidence>
<comment type="subcellular location">
    <subcellularLocation>
        <location evidence="1">Cell inner membrane</location>
        <topology evidence="1">Peripheral membrane protein</topology>
    </subcellularLocation>
</comment>
<dbReference type="AlphaFoldDB" id="A0A2W7N617"/>
<dbReference type="GO" id="GO:0005524">
    <property type="term" value="F:ATP binding"/>
    <property type="evidence" value="ECO:0007669"/>
    <property type="project" value="UniProtKB-KW"/>
</dbReference>
<dbReference type="RefSeq" id="WP_111538158.1">
    <property type="nucleotide sequence ID" value="NZ_QKZL01000016.1"/>
</dbReference>
<dbReference type="SMART" id="SM00382">
    <property type="entry name" value="AAA"/>
    <property type="match status" value="1"/>
</dbReference>
<evidence type="ECO:0000313" key="12">
    <source>
        <dbReference type="Proteomes" id="UP000248916"/>
    </source>
</evidence>
<protein>
    <submittedName>
        <fullName evidence="11">Peptide/nickel transport system ATP-binding protein</fullName>
    </submittedName>
</protein>
<dbReference type="PROSITE" id="PS00211">
    <property type="entry name" value="ABC_TRANSPORTER_1"/>
    <property type="match status" value="1"/>
</dbReference>
<evidence type="ECO:0000256" key="5">
    <source>
        <dbReference type="ARBA" id="ARBA00022519"/>
    </source>
</evidence>
<dbReference type="Gene3D" id="3.40.50.300">
    <property type="entry name" value="P-loop containing nucleotide triphosphate hydrolases"/>
    <property type="match status" value="1"/>
</dbReference>
<organism evidence="11 12">
    <name type="scientific">Palleronia aestuarii</name>
    <dbReference type="NCBI Taxonomy" id="568105"/>
    <lineage>
        <taxon>Bacteria</taxon>
        <taxon>Pseudomonadati</taxon>
        <taxon>Pseudomonadota</taxon>
        <taxon>Alphaproteobacteria</taxon>
        <taxon>Rhodobacterales</taxon>
        <taxon>Roseobacteraceae</taxon>
        <taxon>Palleronia</taxon>
    </lineage>
</organism>
<evidence type="ECO:0000256" key="9">
    <source>
        <dbReference type="ARBA" id="ARBA00023136"/>
    </source>
</evidence>
<dbReference type="GO" id="GO:0005886">
    <property type="term" value="C:plasma membrane"/>
    <property type="evidence" value="ECO:0007669"/>
    <property type="project" value="UniProtKB-SubCell"/>
</dbReference>
<dbReference type="Pfam" id="PF00005">
    <property type="entry name" value="ABC_tran"/>
    <property type="match status" value="1"/>
</dbReference>
<dbReference type="Proteomes" id="UP000248916">
    <property type="component" value="Unassembled WGS sequence"/>
</dbReference>
<evidence type="ECO:0000256" key="4">
    <source>
        <dbReference type="ARBA" id="ARBA00022475"/>
    </source>
</evidence>
<evidence type="ECO:0000259" key="10">
    <source>
        <dbReference type="PROSITE" id="PS50893"/>
    </source>
</evidence>
<dbReference type="OrthoDB" id="7374568at2"/>
<keyword evidence="9" id="KW-0472">Membrane</keyword>
<keyword evidence="4" id="KW-1003">Cell membrane</keyword>
<sequence>MSLRVESLGLVLPRADRQPVRLLDGISFTLGRGEILGIAGRSGAGKSLVAAALAGILPAGARRAGRITVDGQAPRPRDIALAPQRLDALDPLAPIGRQLRRLARGRRDPGGFLDHVGLSRNVARLYPHMLSGGMARRALLATSLASGADWIVADEPTVGLDPDAADHVMSLLGRLAQDGRGFVVVSHDLTRLTRISDRVLILENGHPVEIAPADAFTGDGTALSTVFSRTLWRAQLPDTVC</sequence>
<evidence type="ECO:0000256" key="3">
    <source>
        <dbReference type="ARBA" id="ARBA00022448"/>
    </source>
</evidence>
<dbReference type="InterPro" id="IPR003439">
    <property type="entry name" value="ABC_transporter-like_ATP-bd"/>
</dbReference>
<dbReference type="GO" id="GO:0016887">
    <property type="term" value="F:ATP hydrolysis activity"/>
    <property type="evidence" value="ECO:0007669"/>
    <property type="project" value="InterPro"/>
</dbReference>
<keyword evidence="5" id="KW-0997">Cell inner membrane</keyword>